<dbReference type="PROSITE" id="PS51473">
    <property type="entry name" value="GNK2"/>
    <property type="match status" value="2"/>
</dbReference>
<dbReference type="AlphaFoldDB" id="A0AAV8TVW0"/>
<accession>A0AAV8TVW0</accession>
<evidence type="ECO:0000256" key="7">
    <source>
        <dbReference type="ARBA" id="ARBA00024184"/>
    </source>
</evidence>
<feature type="transmembrane region" description="Helical" evidence="9">
    <location>
        <begin position="262"/>
        <end position="283"/>
    </location>
</feature>
<evidence type="ECO:0000256" key="5">
    <source>
        <dbReference type="ARBA" id="ARBA00022949"/>
    </source>
</evidence>
<gene>
    <name evidence="12" type="ORF">K2173_011529</name>
</gene>
<dbReference type="Gene3D" id="3.30.430.20">
    <property type="entry name" value="Gnk2 domain, C-X8-C-X2-C motif"/>
    <property type="match status" value="2"/>
</dbReference>
<comment type="similarity">
    <text evidence="8">Belongs to the cysteine-rich repeat secretory protein family. Plasmodesmata-located proteins (PDLD) subfamily.</text>
</comment>
<dbReference type="EMBL" id="JAIWQS010000003">
    <property type="protein sequence ID" value="KAJ8770194.1"/>
    <property type="molecule type" value="Genomic_DNA"/>
</dbReference>
<feature type="domain" description="Gnk2-homologous" evidence="11">
    <location>
        <begin position="148"/>
        <end position="247"/>
    </location>
</feature>
<dbReference type="GO" id="GO:0009506">
    <property type="term" value="C:plasmodesma"/>
    <property type="evidence" value="ECO:0007669"/>
    <property type="project" value="UniProtKB-SubCell"/>
</dbReference>
<sequence>MDGTTSKPFSLVSHTLLSLLTTFHLLLLSVTCYSDYTSLVYHKCSNKNYTISAESHHSRLLSSLFQELSSESSHSKFYKSTVGDHNLGISGLFQCRGDLVNKECNDCVNKLSDISNSKCKQAVAARVQLKGCYFKYTTDGFSDETPNHALLHETCSENKVPNIAGFEEARNEAFATLETEILSTNGLYKIVHERVDVVGQCEADLGPCDCGICISIATQIAREDCGTSASGQVFYDMCFVSYSYHPDGNTGNSNSGDESGKMIAIALGGLAALFMGFIFCRFIRSSGKKGDVH</sequence>
<evidence type="ECO:0000256" key="6">
    <source>
        <dbReference type="ARBA" id="ARBA00023157"/>
    </source>
</evidence>
<dbReference type="InterPro" id="IPR038408">
    <property type="entry name" value="GNK2_sf"/>
</dbReference>
<keyword evidence="13" id="KW-1185">Reference proteome</keyword>
<evidence type="ECO:0000256" key="1">
    <source>
        <dbReference type="ARBA" id="ARBA00004251"/>
    </source>
</evidence>
<evidence type="ECO:0000313" key="12">
    <source>
        <dbReference type="EMBL" id="KAJ8770194.1"/>
    </source>
</evidence>
<dbReference type="PANTHER" id="PTHR32080">
    <property type="entry name" value="ANTIFUNGAL PROTEIN GINKBILOBIN-2-LIKE"/>
    <property type="match status" value="1"/>
</dbReference>
<feature type="domain" description="Gnk2-homologous" evidence="11">
    <location>
        <begin position="37"/>
        <end position="141"/>
    </location>
</feature>
<feature type="chain" id="PRO_5043989832" description="Gnk2-homologous domain-containing protein" evidence="10">
    <location>
        <begin position="33"/>
        <end position="293"/>
    </location>
</feature>
<keyword evidence="9" id="KW-0812">Transmembrane</keyword>
<keyword evidence="2" id="KW-0945">Host-virus interaction</keyword>
<dbReference type="Proteomes" id="UP001159364">
    <property type="component" value="Linkage Group LG03"/>
</dbReference>
<keyword evidence="6" id="KW-1015">Disulfide bond</keyword>
<dbReference type="GO" id="GO:0005886">
    <property type="term" value="C:plasma membrane"/>
    <property type="evidence" value="ECO:0007669"/>
    <property type="project" value="UniProtKB-SubCell"/>
</dbReference>
<keyword evidence="5" id="KW-0965">Cell junction</keyword>
<protein>
    <recommendedName>
        <fullName evidence="11">Gnk2-homologous domain-containing protein</fullName>
    </recommendedName>
</protein>
<comment type="subcellular location">
    <subcellularLocation>
        <location evidence="7">Cell junction</location>
        <location evidence="7">Plasmodesma</location>
    </subcellularLocation>
    <subcellularLocation>
        <location evidence="1">Cell membrane</location>
        <topology evidence="1">Single-pass type I membrane protein</topology>
    </subcellularLocation>
</comment>
<evidence type="ECO:0000313" key="13">
    <source>
        <dbReference type="Proteomes" id="UP001159364"/>
    </source>
</evidence>
<keyword evidence="9" id="KW-0472">Membrane</keyword>
<dbReference type="Pfam" id="PF01657">
    <property type="entry name" value="Stress-antifung"/>
    <property type="match status" value="2"/>
</dbReference>
<dbReference type="GO" id="GO:0010497">
    <property type="term" value="P:plasmodesmata-mediated intercellular transport"/>
    <property type="evidence" value="ECO:0007669"/>
    <property type="project" value="TreeGrafter"/>
</dbReference>
<dbReference type="CDD" id="cd23509">
    <property type="entry name" value="Gnk2-like"/>
    <property type="match status" value="2"/>
</dbReference>
<evidence type="ECO:0000256" key="2">
    <source>
        <dbReference type="ARBA" id="ARBA00022581"/>
    </source>
</evidence>
<evidence type="ECO:0000256" key="4">
    <source>
        <dbReference type="ARBA" id="ARBA00022737"/>
    </source>
</evidence>
<proteinExistence type="inferred from homology"/>
<keyword evidence="3 10" id="KW-0732">Signal</keyword>
<dbReference type="InterPro" id="IPR002902">
    <property type="entry name" value="GNK2"/>
</dbReference>
<name>A0AAV8TVW0_9ROSI</name>
<evidence type="ECO:0000256" key="8">
    <source>
        <dbReference type="ARBA" id="ARBA00038393"/>
    </source>
</evidence>
<evidence type="ECO:0000256" key="3">
    <source>
        <dbReference type="ARBA" id="ARBA00022729"/>
    </source>
</evidence>
<evidence type="ECO:0000259" key="11">
    <source>
        <dbReference type="PROSITE" id="PS51473"/>
    </source>
</evidence>
<dbReference type="InterPro" id="IPR051378">
    <property type="entry name" value="Cell2Cell_Antifungal"/>
</dbReference>
<dbReference type="PANTHER" id="PTHR32080:SF6">
    <property type="entry name" value="PLASMODESMATA-LOCATED PROTEIN 4"/>
    <property type="match status" value="1"/>
</dbReference>
<organism evidence="12 13">
    <name type="scientific">Erythroxylum novogranatense</name>
    <dbReference type="NCBI Taxonomy" id="1862640"/>
    <lineage>
        <taxon>Eukaryota</taxon>
        <taxon>Viridiplantae</taxon>
        <taxon>Streptophyta</taxon>
        <taxon>Embryophyta</taxon>
        <taxon>Tracheophyta</taxon>
        <taxon>Spermatophyta</taxon>
        <taxon>Magnoliopsida</taxon>
        <taxon>eudicotyledons</taxon>
        <taxon>Gunneridae</taxon>
        <taxon>Pentapetalae</taxon>
        <taxon>rosids</taxon>
        <taxon>fabids</taxon>
        <taxon>Malpighiales</taxon>
        <taxon>Erythroxylaceae</taxon>
        <taxon>Erythroxylum</taxon>
    </lineage>
</organism>
<evidence type="ECO:0000256" key="10">
    <source>
        <dbReference type="SAM" id="SignalP"/>
    </source>
</evidence>
<keyword evidence="9" id="KW-1133">Transmembrane helix</keyword>
<comment type="caution">
    <text evidence="12">The sequence shown here is derived from an EMBL/GenBank/DDBJ whole genome shotgun (WGS) entry which is preliminary data.</text>
</comment>
<reference evidence="12 13" key="1">
    <citation type="submission" date="2021-09" db="EMBL/GenBank/DDBJ databases">
        <title>Genomic insights and catalytic innovation underlie evolution of tropane alkaloids biosynthesis.</title>
        <authorList>
            <person name="Wang Y.-J."/>
            <person name="Tian T."/>
            <person name="Huang J.-P."/>
            <person name="Huang S.-X."/>
        </authorList>
    </citation>
    <scope>NUCLEOTIDE SEQUENCE [LARGE SCALE GENOMIC DNA]</scope>
    <source>
        <strain evidence="12">KIB-2018</strain>
        <tissue evidence="12">Leaf</tissue>
    </source>
</reference>
<evidence type="ECO:0000256" key="9">
    <source>
        <dbReference type="SAM" id="Phobius"/>
    </source>
</evidence>
<dbReference type="GO" id="GO:0046739">
    <property type="term" value="P:transport of virus in multicellular host"/>
    <property type="evidence" value="ECO:0007669"/>
    <property type="project" value="TreeGrafter"/>
</dbReference>
<feature type="signal peptide" evidence="10">
    <location>
        <begin position="1"/>
        <end position="32"/>
    </location>
</feature>
<keyword evidence="4" id="KW-0677">Repeat</keyword>